<accession>A0A452ZVR5</accession>
<reference evidence="1" key="3">
    <citation type="journal article" date="2017" name="Nature">
        <title>Genome sequence of the progenitor of the wheat D genome Aegilops tauschii.</title>
        <authorList>
            <person name="Luo M.C."/>
            <person name="Gu Y.Q."/>
            <person name="Puiu D."/>
            <person name="Wang H."/>
            <person name="Twardziok S.O."/>
            <person name="Deal K.R."/>
            <person name="Huo N."/>
            <person name="Zhu T."/>
            <person name="Wang L."/>
            <person name="Wang Y."/>
            <person name="McGuire P.E."/>
            <person name="Liu S."/>
            <person name="Long H."/>
            <person name="Ramasamy R.K."/>
            <person name="Rodriguez J.C."/>
            <person name="Van S.L."/>
            <person name="Yuan L."/>
            <person name="Wang Z."/>
            <person name="Xia Z."/>
            <person name="Xiao L."/>
            <person name="Anderson O.D."/>
            <person name="Ouyang S."/>
            <person name="Liang Y."/>
            <person name="Zimin A.V."/>
            <person name="Pertea G."/>
            <person name="Qi P."/>
            <person name="Bennetzen J.L."/>
            <person name="Dai X."/>
            <person name="Dawson M.W."/>
            <person name="Muller H.G."/>
            <person name="Kugler K."/>
            <person name="Rivarola-Duarte L."/>
            <person name="Spannagl M."/>
            <person name="Mayer K.F.X."/>
            <person name="Lu F.H."/>
            <person name="Bevan M.W."/>
            <person name="Leroy P."/>
            <person name="Li P."/>
            <person name="You F.M."/>
            <person name="Sun Q."/>
            <person name="Liu Z."/>
            <person name="Lyons E."/>
            <person name="Wicker T."/>
            <person name="Salzberg S.L."/>
            <person name="Devos K.M."/>
            <person name="Dvorak J."/>
        </authorList>
    </citation>
    <scope>NUCLEOTIDE SEQUENCE [LARGE SCALE GENOMIC DNA]</scope>
    <source>
        <strain evidence="1">cv. AL8/78</strain>
    </source>
</reference>
<evidence type="ECO:0000313" key="2">
    <source>
        <dbReference type="Proteomes" id="UP000015105"/>
    </source>
</evidence>
<keyword evidence="2" id="KW-1185">Reference proteome</keyword>
<reference evidence="2" key="1">
    <citation type="journal article" date="2014" name="Science">
        <title>Ancient hybridizations among the ancestral genomes of bread wheat.</title>
        <authorList>
            <consortium name="International Wheat Genome Sequencing Consortium,"/>
            <person name="Marcussen T."/>
            <person name="Sandve S.R."/>
            <person name="Heier L."/>
            <person name="Spannagl M."/>
            <person name="Pfeifer M."/>
            <person name="Jakobsen K.S."/>
            <person name="Wulff B.B."/>
            <person name="Steuernagel B."/>
            <person name="Mayer K.F."/>
            <person name="Olsen O.A."/>
        </authorList>
    </citation>
    <scope>NUCLEOTIDE SEQUENCE [LARGE SCALE GENOMIC DNA]</scope>
    <source>
        <strain evidence="2">cv. AL8/78</strain>
    </source>
</reference>
<dbReference type="EnsemblPlants" id="AET1Gv20940900.1">
    <property type="protein sequence ID" value="AET1Gv20940900.1"/>
    <property type="gene ID" value="AET1Gv20940900"/>
</dbReference>
<dbReference type="AlphaFoldDB" id="A0A452ZVR5"/>
<dbReference type="Proteomes" id="UP000015105">
    <property type="component" value="Chromosome 1D"/>
</dbReference>
<sequence length="181" mass="19749">NPSNSEYLHLAALTMACPCWRRLRSFVRYETDSTEPLSRRLSGAKEEAVSDGEALGGLIERVASLQRALESAVLQRNVAVALMHEAQRHAEEAEAAVGAAARAGELAAAEVREKTEQSAATDARIRELEREMLVLRDGEQWALEAAAAETREKEGEPCMGGACASGSSWRRCYLMSNGWQT</sequence>
<proteinExistence type="predicted"/>
<protein>
    <submittedName>
        <fullName evidence="1">Uncharacterized protein</fullName>
    </submittedName>
</protein>
<name>A0A452ZVR5_AEGTS</name>
<reference evidence="1" key="4">
    <citation type="submission" date="2019-03" db="UniProtKB">
        <authorList>
            <consortium name="EnsemblPlants"/>
        </authorList>
    </citation>
    <scope>IDENTIFICATION</scope>
</reference>
<reference evidence="2" key="2">
    <citation type="journal article" date="2017" name="Nat. Plants">
        <title>The Aegilops tauschii genome reveals multiple impacts of transposons.</title>
        <authorList>
            <person name="Zhao G."/>
            <person name="Zou C."/>
            <person name="Li K."/>
            <person name="Wang K."/>
            <person name="Li T."/>
            <person name="Gao L."/>
            <person name="Zhang X."/>
            <person name="Wang H."/>
            <person name="Yang Z."/>
            <person name="Liu X."/>
            <person name="Jiang W."/>
            <person name="Mao L."/>
            <person name="Kong X."/>
            <person name="Jiao Y."/>
            <person name="Jia J."/>
        </authorList>
    </citation>
    <scope>NUCLEOTIDE SEQUENCE [LARGE SCALE GENOMIC DNA]</scope>
    <source>
        <strain evidence="2">cv. AL8/78</strain>
    </source>
</reference>
<organism evidence="1 2">
    <name type="scientific">Aegilops tauschii subsp. strangulata</name>
    <name type="common">Goatgrass</name>
    <dbReference type="NCBI Taxonomy" id="200361"/>
    <lineage>
        <taxon>Eukaryota</taxon>
        <taxon>Viridiplantae</taxon>
        <taxon>Streptophyta</taxon>
        <taxon>Embryophyta</taxon>
        <taxon>Tracheophyta</taxon>
        <taxon>Spermatophyta</taxon>
        <taxon>Magnoliopsida</taxon>
        <taxon>Liliopsida</taxon>
        <taxon>Poales</taxon>
        <taxon>Poaceae</taxon>
        <taxon>BOP clade</taxon>
        <taxon>Pooideae</taxon>
        <taxon>Triticodae</taxon>
        <taxon>Triticeae</taxon>
        <taxon>Triticinae</taxon>
        <taxon>Aegilops</taxon>
    </lineage>
</organism>
<evidence type="ECO:0000313" key="1">
    <source>
        <dbReference type="EnsemblPlants" id="AET1Gv20940900.1"/>
    </source>
</evidence>
<reference evidence="1" key="5">
    <citation type="journal article" date="2021" name="G3 (Bethesda)">
        <title>Aegilops tauschii genome assembly Aet v5.0 features greater sequence contiguity and improved annotation.</title>
        <authorList>
            <person name="Wang L."/>
            <person name="Zhu T."/>
            <person name="Rodriguez J.C."/>
            <person name="Deal K.R."/>
            <person name="Dubcovsky J."/>
            <person name="McGuire P.E."/>
            <person name="Lux T."/>
            <person name="Spannagl M."/>
            <person name="Mayer K.F.X."/>
            <person name="Baldrich P."/>
            <person name="Meyers B.C."/>
            <person name="Huo N."/>
            <person name="Gu Y.Q."/>
            <person name="Zhou H."/>
            <person name="Devos K.M."/>
            <person name="Bennetzen J.L."/>
            <person name="Unver T."/>
            <person name="Budak H."/>
            <person name="Gulick P.J."/>
            <person name="Galiba G."/>
            <person name="Kalapos B."/>
            <person name="Nelson D.R."/>
            <person name="Li P."/>
            <person name="You F.M."/>
            <person name="Luo M.C."/>
            <person name="Dvorak J."/>
        </authorList>
    </citation>
    <scope>NUCLEOTIDE SEQUENCE [LARGE SCALE GENOMIC DNA]</scope>
    <source>
        <strain evidence="1">cv. AL8/78</strain>
    </source>
</reference>
<dbReference type="Gramene" id="AET1Gv20940900.1">
    <property type="protein sequence ID" value="AET1Gv20940900.1"/>
    <property type="gene ID" value="AET1Gv20940900"/>
</dbReference>